<dbReference type="EMBL" id="HBGH01000809">
    <property type="protein sequence ID" value="CAD9221824.1"/>
    <property type="molecule type" value="Transcribed_RNA"/>
</dbReference>
<organism evidence="1">
    <name type="scientific">Compsopogon caeruleus</name>
    <dbReference type="NCBI Taxonomy" id="31354"/>
    <lineage>
        <taxon>Eukaryota</taxon>
        <taxon>Rhodophyta</taxon>
        <taxon>Compsopogonophyceae</taxon>
        <taxon>Compsopogonales</taxon>
        <taxon>Compsopogonaceae</taxon>
        <taxon>Compsopogon</taxon>
    </lineage>
</organism>
<evidence type="ECO:0008006" key="2">
    <source>
        <dbReference type="Google" id="ProtNLM"/>
    </source>
</evidence>
<name>A0A7S1T552_9RHOD</name>
<evidence type="ECO:0000313" key="1">
    <source>
        <dbReference type="EMBL" id="CAD9221824.1"/>
    </source>
</evidence>
<protein>
    <recommendedName>
        <fullName evidence="2">DNA recombination-mediator protein A</fullName>
    </recommendedName>
</protein>
<sequence>MGILPVEIDEGRLSSVGFVAGGILRPRRRRGSFCGPLVCPSGLGRVKRAPWMAGPESPPEPVRWVPPSREEMEGESKVTTVERVDSEKSFDTVLQELTAIQQDGPRNVAILGTRHTSYLHQQIVELLSFANVLVGNHVFTSGAGGTNAAVIRGAIRAEKPDLLTVVLPQSLWKQPPDARDHLERVQQLIEMKENDDLPLDVASRLCNSDILSRCTHFIAFAFHDSEVLLEAVREAKALNMIVTLLYLD</sequence>
<reference evidence="1" key="1">
    <citation type="submission" date="2021-01" db="EMBL/GenBank/DDBJ databases">
        <authorList>
            <person name="Corre E."/>
            <person name="Pelletier E."/>
            <person name="Niang G."/>
            <person name="Scheremetjew M."/>
            <person name="Finn R."/>
            <person name="Kale V."/>
            <person name="Holt S."/>
            <person name="Cochrane G."/>
            <person name="Meng A."/>
            <person name="Brown T."/>
            <person name="Cohen L."/>
        </authorList>
    </citation>
    <scope>NUCLEOTIDE SEQUENCE</scope>
    <source>
        <strain evidence="1">SAG 36.94</strain>
    </source>
</reference>
<accession>A0A7S1T552</accession>
<gene>
    <name evidence="1" type="ORF">CCAE0312_LOCUS406</name>
</gene>
<dbReference type="SUPFAM" id="SSF102405">
    <property type="entry name" value="MCP/YpsA-like"/>
    <property type="match status" value="1"/>
</dbReference>
<proteinExistence type="predicted"/>
<dbReference type="AlphaFoldDB" id="A0A7S1T552"/>